<evidence type="ECO:0008006" key="6">
    <source>
        <dbReference type="Google" id="ProtNLM"/>
    </source>
</evidence>
<dbReference type="InterPro" id="IPR043898">
    <property type="entry name" value="FANCL_d2"/>
</dbReference>
<evidence type="ECO:0000259" key="3">
    <source>
        <dbReference type="Pfam" id="PF18891"/>
    </source>
</evidence>
<dbReference type="GO" id="GO:0043240">
    <property type="term" value="C:Fanconi anaemia nuclear complex"/>
    <property type="evidence" value="ECO:0007669"/>
    <property type="project" value="InterPro"/>
</dbReference>
<proteinExistence type="predicted"/>
<dbReference type="InterPro" id="IPR044037">
    <property type="entry name" value="FANCL_d3"/>
</dbReference>
<evidence type="ECO:0000313" key="4">
    <source>
        <dbReference type="EMBL" id="KAJ1697238.1"/>
    </source>
</evidence>
<dbReference type="InterPro" id="IPR043003">
    <property type="entry name" value="FANCL_d3_sf"/>
</dbReference>
<dbReference type="Gene3D" id="3.10.110.10">
    <property type="entry name" value="Ubiquitin Conjugating Enzyme"/>
    <property type="match status" value="1"/>
</dbReference>
<dbReference type="InterPro" id="IPR016135">
    <property type="entry name" value="UBQ-conjugating_enzyme/RWD"/>
</dbReference>
<sequence length="294" mass="33445">MELESTMQGRDSLPSPALCRSIFSQIEEIGWEHLIKATEDLSSLTFRILDEKGKCHVAEIILSHNYPHTPPSINADLPSIPKVKWSSTSRLIDVINQLREHLKKLEEVWSTLECIDNNLYVIGPKEQGFATMHRHISLCEDCSILLHINPCQPNSLPECRFFGSDEKVDQLLKNWKKNSRNWKSDKAFHENLATILETELPRPPISATTATQNRDEVIDCGICYVTYLPIDEELGSDSGCAPDYKCENTNCMKAFHTVCLRDWLRTITTTRQSFDVLFGNCPYCSEPVAVKICD</sequence>
<gene>
    <name evidence="4" type="ORF">LUZ63_005750</name>
</gene>
<dbReference type="Gene3D" id="3.10.110.20">
    <property type="entry name" value="RWD domain-like"/>
    <property type="match status" value="1"/>
</dbReference>
<dbReference type="InterPro" id="IPR026850">
    <property type="entry name" value="FANCL_C"/>
</dbReference>
<dbReference type="SUPFAM" id="SSF57850">
    <property type="entry name" value="RING/U-box"/>
    <property type="match status" value="1"/>
</dbReference>
<feature type="domain" description="FANCL C-terminal" evidence="1">
    <location>
        <begin position="218"/>
        <end position="292"/>
    </location>
</feature>
<comment type="caution">
    <text evidence="4">The sequence shown here is derived from an EMBL/GenBank/DDBJ whole genome shotgun (WGS) entry which is preliminary data.</text>
</comment>
<feature type="domain" description="FANCL UBC-like" evidence="3">
    <location>
        <begin position="108"/>
        <end position="203"/>
    </location>
</feature>
<dbReference type="CDD" id="cd23831">
    <property type="entry name" value="DRWD-N_FANCL"/>
    <property type="match status" value="1"/>
</dbReference>
<dbReference type="Pfam" id="PF18890">
    <property type="entry name" value="FANCL_d2"/>
    <property type="match status" value="1"/>
</dbReference>
<dbReference type="GO" id="GO:0061630">
    <property type="term" value="F:ubiquitin protein ligase activity"/>
    <property type="evidence" value="ECO:0007669"/>
    <property type="project" value="TreeGrafter"/>
</dbReference>
<dbReference type="PANTHER" id="PTHR13206:SF0">
    <property type="entry name" value="E3 UBIQUITIN-PROTEIN LIGASE FANCL"/>
    <property type="match status" value="1"/>
</dbReference>
<evidence type="ECO:0000313" key="5">
    <source>
        <dbReference type="Proteomes" id="UP001151287"/>
    </source>
</evidence>
<dbReference type="Gene3D" id="3.30.40.10">
    <property type="entry name" value="Zinc/RING finger domain, C3HC4 (zinc finger)"/>
    <property type="match status" value="1"/>
</dbReference>
<dbReference type="InterPro" id="IPR013083">
    <property type="entry name" value="Znf_RING/FYVE/PHD"/>
</dbReference>
<evidence type="ECO:0000259" key="1">
    <source>
        <dbReference type="Pfam" id="PF11793"/>
    </source>
</evidence>
<dbReference type="AlphaFoldDB" id="A0A9Q0CNH4"/>
<dbReference type="GO" id="GO:0036297">
    <property type="term" value="P:interstrand cross-link repair"/>
    <property type="evidence" value="ECO:0007669"/>
    <property type="project" value="InterPro"/>
</dbReference>
<dbReference type="PANTHER" id="PTHR13206">
    <property type="entry name" value="UBIQUITIN LIGASE PROTEIN PHF9 FANCONI ANEMIA GROUP L PROTEIN"/>
    <property type="match status" value="1"/>
</dbReference>
<feature type="domain" description="FANCL UBC-like" evidence="2">
    <location>
        <begin position="21"/>
        <end position="105"/>
    </location>
</feature>
<accession>A0A9Q0CNH4</accession>
<name>A0A9Q0CNH4_9POAL</name>
<dbReference type="GO" id="GO:0006513">
    <property type="term" value="P:protein monoubiquitination"/>
    <property type="evidence" value="ECO:0007669"/>
    <property type="project" value="TreeGrafter"/>
</dbReference>
<keyword evidence="5" id="KW-1185">Reference proteome</keyword>
<dbReference type="SMART" id="SM01197">
    <property type="entry name" value="FANCL_C"/>
    <property type="match status" value="1"/>
</dbReference>
<dbReference type="EMBL" id="JAMQYH010000002">
    <property type="protein sequence ID" value="KAJ1697238.1"/>
    <property type="molecule type" value="Genomic_DNA"/>
</dbReference>
<protein>
    <recommendedName>
        <fullName evidence="6">E3 ubiquitin-protein ligase FANCL</fullName>
    </recommendedName>
</protein>
<dbReference type="Pfam" id="PF11793">
    <property type="entry name" value="FANCL_C"/>
    <property type="match status" value="1"/>
</dbReference>
<dbReference type="OrthoDB" id="10263265at2759"/>
<evidence type="ECO:0000259" key="2">
    <source>
        <dbReference type="Pfam" id="PF18890"/>
    </source>
</evidence>
<dbReference type="CDD" id="cd23832">
    <property type="entry name" value="DRWD-C_FANCL"/>
    <property type="match status" value="1"/>
</dbReference>
<dbReference type="InterPro" id="IPR026848">
    <property type="entry name" value="Fancl"/>
</dbReference>
<dbReference type="Proteomes" id="UP001151287">
    <property type="component" value="Unassembled WGS sequence"/>
</dbReference>
<organism evidence="4 5">
    <name type="scientific">Rhynchospora breviuscula</name>
    <dbReference type="NCBI Taxonomy" id="2022672"/>
    <lineage>
        <taxon>Eukaryota</taxon>
        <taxon>Viridiplantae</taxon>
        <taxon>Streptophyta</taxon>
        <taxon>Embryophyta</taxon>
        <taxon>Tracheophyta</taxon>
        <taxon>Spermatophyta</taxon>
        <taxon>Magnoliopsida</taxon>
        <taxon>Liliopsida</taxon>
        <taxon>Poales</taxon>
        <taxon>Cyperaceae</taxon>
        <taxon>Cyperoideae</taxon>
        <taxon>Rhynchosporeae</taxon>
        <taxon>Rhynchospora</taxon>
    </lineage>
</organism>
<dbReference type="Pfam" id="PF18891">
    <property type="entry name" value="FANCL_d3"/>
    <property type="match status" value="1"/>
</dbReference>
<reference evidence="4" key="1">
    <citation type="journal article" date="2022" name="Cell">
        <title>Repeat-based holocentromeres influence genome architecture and karyotype evolution.</title>
        <authorList>
            <person name="Hofstatter P.G."/>
            <person name="Thangavel G."/>
            <person name="Lux T."/>
            <person name="Neumann P."/>
            <person name="Vondrak T."/>
            <person name="Novak P."/>
            <person name="Zhang M."/>
            <person name="Costa L."/>
            <person name="Castellani M."/>
            <person name="Scott A."/>
            <person name="Toegelov H."/>
            <person name="Fuchs J."/>
            <person name="Mata-Sucre Y."/>
            <person name="Dias Y."/>
            <person name="Vanzela A.L.L."/>
            <person name="Huettel B."/>
            <person name="Almeida C.C.S."/>
            <person name="Simkova H."/>
            <person name="Souza G."/>
            <person name="Pedrosa-Harand A."/>
            <person name="Macas J."/>
            <person name="Mayer K.F.X."/>
            <person name="Houben A."/>
            <person name="Marques A."/>
        </authorList>
    </citation>
    <scope>NUCLEOTIDE SEQUENCE</scope>
    <source>
        <strain evidence="4">RhyBre1mFocal</strain>
    </source>
</reference>